<dbReference type="RefSeq" id="WP_072340330.1">
    <property type="nucleotide sequence ID" value="NZ_FPKU01000001.1"/>
</dbReference>
<dbReference type="InterPro" id="IPR009409">
    <property type="entry name" value="DUF1059"/>
</dbReference>
<evidence type="ECO:0000313" key="2">
    <source>
        <dbReference type="Proteomes" id="UP000183447"/>
    </source>
</evidence>
<name>A0A1K2HW35_9HYPH</name>
<evidence type="ECO:0000313" key="1">
    <source>
        <dbReference type="EMBL" id="SFZ83129.1"/>
    </source>
</evidence>
<gene>
    <name evidence="1" type="ORF">SAMN02983003_1474</name>
</gene>
<sequence length="60" mass="6745">MKQFACGTLVPGCAWHTQAEETAEVVRRAADHLRSAHGEAVIRPDMVDRVKERIEDVRSN</sequence>
<reference evidence="1 2" key="1">
    <citation type="submission" date="2016-11" db="EMBL/GenBank/DDBJ databases">
        <authorList>
            <person name="Jaros S."/>
            <person name="Januszkiewicz K."/>
            <person name="Wedrychowicz H."/>
        </authorList>
    </citation>
    <scope>NUCLEOTIDE SEQUENCE [LARGE SCALE GENOMIC DNA]</scope>
    <source>
        <strain evidence="1 2">ATCC 23634</strain>
    </source>
</reference>
<protein>
    <submittedName>
        <fullName evidence="1">Predicted small metal-binding protein</fullName>
    </submittedName>
</protein>
<dbReference type="Pfam" id="PF06348">
    <property type="entry name" value="DUF1059"/>
    <property type="match status" value="1"/>
</dbReference>
<dbReference type="OrthoDB" id="7950435at2"/>
<accession>A0A1K2HW35</accession>
<organism evidence="1 2">
    <name type="scientific">Devosia enhydra</name>
    <dbReference type="NCBI Taxonomy" id="665118"/>
    <lineage>
        <taxon>Bacteria</taxon>
        <taxon>Pseudomonadati</taxon>
        <taxon>Pseudomonadota</taxon>
        <taxon>Alphaproteobacteria</taxon>
        <taxon>Hyphomicrobiales</taxon>
        <taxon>Devosiaceae</taxon>
        <taxon>Devosia</taxon>
    </lineage>
</organism>
<dbReference type="AlphaFoldDB" id="A0A1K2HW35"/>
<keyword evidence="2" id="KW-1185">Reference proteome</keyword>
<dbReference type="EMBL" id="FPKU01000001">
    <property type="protein sequence ID" value="SFZ83129.1"/>
    <property type="molecule type" value="Genomic_DNA"/>
</dbReference>
<proteinExistence type="predicted"/>
<dbReference type="STRING" id="665118.SAMN02983003_1474"/>
<dbReference type="Proteomes" id="UP000183447">
    <property type="component" value="Unassembled WGS sequence"/>
</dbReference>